<name>A0A2U2I582_9BURK</name>
<gene>
    <name evidence="2" type="ORF">C7C56_005330</name>
</gene>
<reference evidence="2 3" key="1">
    <citation type="submission" date="2018-04" db="EMBL/GenBank/DDBJ databases">
        <title>Massilia violaceinigra sp. nov., a novel purple-pigmented bacterium isolated from Tianshan glacier, Xinjiang, China.</title>
        <authorList>
            <person name="Wang H."/>
        </authorList>
    </citation>
    <scope>NUCLEOTIDE SEQUENCE [LARGE SCALE GENOMIC DNA]</scope>
    <source>
        <strain evidence="2 3">B448-2</strain>
    </source>
</reference>
<evidence type="ECO:0000313" key="3">
    <source>
        <dbReference type="Proteomes" id="UP000241421"/>
    </source>
</evidence>
<dbReference type="Pfam" id="PF04536">
    <property type="entry name" value="TPM_phosphatase"/>
    <property type="match status" value="1"/>
</dbReference>
<dbReference type="AlphaFoldDB" id="A0A2U2I582"/>
<sequence length="171" mass="19069">MATSFGARLKRLLRHWRTTAAQGQRMFPPAALDAIGAAINAGEQRHRSELRFIVEASMPSDALWADMCNRQRAVALFAEYGVWDTEENCGVLIYVNLAEHKVDIVADRNVARKIDQSQWQAVCDTLTAGFRKGQFEQATLAAIERVNALLEQHFPADGARANELPDHPIVL</sequence>
<dbReference type="Gene3D" id="3.10.310.50">
    <property type="match status" value="1"/>
</dbReference>
<dbReference type="RefSeq" id="WP_106756442.1">
    <property type="nucleotide sequence ID" value="NZ_PXWF02000071.1"/>
</dbReference>
<dbReference type="PANTHER" id="PTHR30373">
    <property type="entry name" value="UPF0603 PROTEIN YGCG"/>
    <property type="match status" value="1"/>
</dbReference>
<dbReference type="PANTHER" id="PTHR30373:SF8">
    <property type="entry name" value="BLL7265 PROTEIN"/>
    <property type="match status" value="1"/>
</dbReference>
<dbReference type="InterPro" id="IPR007621">
    <property type="entry name" value="TPM_dom"/>
</dbReference>
<feature type="domain" description="TPM" evidence="1">
    <location>
        <begin position="26"/>
        <end position="148"/>
    </location>
</feature>
<dbReference type="EMBL" id="PXWF02000071">
    <property type="protein sequence ID" value="PWF54765.1"/>
    <property type="molecule type" value="Genomic_DNA"/>
</dbReference>
<dbReference type="Proteomes" id="UP000241421">
    <property type="component" value="Unassembled WGS sequence"/>
</dbReference>
<evidence type="ECO:0000259" key="1">
    <source>
        <dbReference type="Pfam" id="PF04536"/>
    </source>
</evidence>
<comment type="caution">
    <text evidence="2">The sequence shown here is derived from an EMBL/GenBank/DDBJ whole genome shotgun (WGS) entry which is preliminary data.</text>
</comment>
<dbReference type="OrthoDB" id="5683663at2"/>
<accession>A0A2U2I582</accession>
<organism evidence="2 3">
    <name type="scientific">Massilia glaciei</name>
    <dbReference type="NCBI Taxonomy" id="1524097"/>
    <lineage>
        <taxon>Bacteria</taxon>
        <taxon>Pseudomonadati</taxon>
        <taxon>Pseudomonadota</taxon>
        <taxon>Betaproteobacteria</taxon>
        <taxon>Burkholderiales</taxon>
        <taxon>Oxalobacteraceae</taxon>
        <taxon>Telluria group</taxon>
        <taxon>Massilia</taxon>
    </lineage>
</organism>
<proteinExistence type="predicted"/>
<evidence type="ECO:0000313" key="2">
    <source>
        <dbReference type="EMBL" id="PWF54765.1"/>
    </source>
</evidence>
<keyword evidence="3" id="KW-1185">Reference proteome</keyword>
<protein>
    <recommendedName>
        <fullName evidence="1">TPM domain-containing protein</fullName>
    </recommendedName>
</protein>